<protein>
    <submittedName>
        <fullName evidence="1">Uncharacterized protein</fullName>
    </submittedName>
</protein>
<dbReference type="RefSeq" id="WP_408330158.1">
    <property type="nucleotide sequence ID" value="NZ_JAQQFH010000013.1"/>
</dbReference>
<keyword evidence="2" id="KW-1185">Reference proteome</keyword>
<proteinExistence type="predicted"/>
<organism evidence="1 2">
    <name type="scientific">Paraburkholderia agricolaris</name>
    <dbReference type="NCBI Taxonomy" id="2152888"/>
    <lineage>
        <taxon>Bacteria</taxon>
        <taxon>Pseudomonadati</taxon>
        <taxon>Pseudomonadota</taxon>
        <taxon>Betaproteobacteria</taxon>
        <taxon>Burkholderiales</taxon>
        <taxon>Burkholderiaceae</taxon>
        <taxon>Paraburkholderia</taxon>
    </lineage>
</organism>
<comment type="caution">
    <text evidence="1">The sequence shown here is derived from an EMBL/GenBank/DDBJ whole genome shotgun (WGS) entry which is preliminary data.</text>
</comment>
<reference evidence="1 2" key="1">
    <citation type="journal article" date="2024" name="Chem. Sci.">
        <title>Discovery of megapolipeptins by genome mining of a Burkholderiales bacteria collection.</title>
        <authorList>
            <person name="Paulo B.S."/>
            <person name="Recchia M.J.J."/>
            <person name="Lee S."/>
            <person name="Fergusson C.H."/>
            <person name="Romanowski S.B."/>
            <person name="Hernandez A."/>
            <person name="Krull N."/>
            <person name="Liu D.Y."/>
            <person name="Cavanagh H."/>
            <person name="Bos A."/>
            <person name="Gray C.A."/>
            <person name="Murphy B.T."/>
            <person name="Linington R.G."/>
            <person name="Eustaquio A.S."/>
        </authorList>
    </citation>
    <scope>NUCLEOTIDE SEQUENCE [LARGE SCALE GENOMIC DNA]</scope>
    <source>
        <strain evidence="1 2">RL16-012-BIC-B</strain>
    </source>
</reference>
<evidence type="ECO:0000313" key="1">
    <source>
        <dbReference type="EMBL" id="MFL9886168.1"/>
    </source>
</evidence>
<evidence type="ECO:0000313" key="2">
    <source>
        <dbReference type="Proteomes" id="UP001629249"/>
    </source>
</evidence>
<accession>A0ABW8ZV18</accession>
<sequence length="150" mass="17049">MKKVEGEIADDDPRIGQEQLISALSNPDCPKITDGMEAGATYEFEEDSWYRVADRWAPFVDWVVTLADLVGLPGKLPEPDSTIAFRDIFLYLNHGGTFGPVASKKLAEDFALWDERALALEDKDFYDLFRLMRNMFEFAAEGGACWLRCW</sequence>
<dbReference type="EMBL" id="JAQQFN010000020">
    <property type="protein sequence ID" value="MFL9886168.1"/>
    <property type="molecule type" value="Genomic_DNA"/>
</dbReference>
<name>A0ABW8ZV18_9BURK</name>
<dbReference type="Proteomes" id="UP001629249">
    <property type="component" value="Unassembled WGS sequence"/>
</dbReference>
<gene>
    <name evidence="1" type="ORF">PQR66_24220</name>
</gene>